<dbReference type="EMBL" id="JAAMFM010000042">
    <property type="protein sequence ID" value="NVM96835.1"/>
    <property type="molecule type" value="Genomic_DNA"/>
</dbReference>
<proteinExistence type="inferred from homology"/>
<dbReference type="RefSeq" id="WP_176636540.1">
    <property type="nucleotide sequence ID" value="NZ_JAAMFM010000042.1"/>
</dbReference>
<dbReference type="Gene3D" id="3.40.50.620">
    <property type="entry name" value="HUPs"/>
    <property type="match status" value="1"/>
</dbReference>
<dbReference type="InterPro" id="IPR006016">
    <property type="entry name" value="UspA"/>
</dbReference>
<dbReference type="InterPro" id="IPR006015">
    <property type="entry name" value="Universal_stress_UspA"/>
</dbReference>
<protein>
    <submittedName>
        <fullName evidence="3">Universal stress protein</fullName>
    </submittedName>
</protein>
<evidence type="ECO:0000259" key="2">
    <source>
        <dbReference type="Pfam" id="PF00582"/>
    </source>
</evidence>
<dbReference type="AlphaFoldDB" id="A0A7Y7LZS2"/>
<dbReference type="InterPro" id="IPR014729">
    <property type="entry name" value="Rossmann-like_a/b/a_fold"/>
</dbReference>
<feature type="domain" description="UspA" evidence="2">
    <location>
        <begin position="5"/>
        <end position="46"/>
    </location>
</feature>
<dbReference type="SUPFAM" id="SSF52402">
    <property type="entry name" value="Adenine nucleotide alpha hydrolases-like"/>
    <property type="match status" value="1"/>
</dbReference>
<evidence type="ECO:0000256" key="1">
    <source>
        <dbReference type="ARBA" id="ARBA00008791"/>
    </source>
</evidence>
<accession>A0A7Y7LZS2</accession>
<comment type="caution">
    <text evidence="3">The sequence shown here is derived from an EMBL/GenBank/DDBJ whole genome shotgun (WGS) entry which is preliminary data.</text>
</comment>
<dbReference type="Proteomes" id="UP000543556">
    <property type="component" value="Unassembled WGS sequence"/>
</dbReference>
<dbReference type="PRINTS" id="PR01438">
    <property type="entry name" value="UNVRSLSTRESS"/>
</dbReference>
<comment type="similarity">
    <text evidence="1">Belongs to the universal stress protein A family.</text>
</comment>
<evidence type="ECO:0000313" key="3">
    <source>
        <dbReference type="EMBL" id="NVM96835.1"/>
    </source>
</evidence>
<dbReference type="Pfam" id="PF00582">
    <property type="entry name" value="Usp"/>
    <property type="match status" value="1"/>
</dbReference>
<sequence>MPVDASREAGLIVVGSTGRGGFTGTMLRSLSAHTVHHAHCPILVYREPPQR</sequence>
<organism evidence="3 4">
    <name type="scientific">Arthrobacter wenxiniae</name>
    <dbReference type="NCBI Taxonomy" id="2713570"/>
    <lineage>
        <taxon>Bacteria</taxon>
        <taxon>Bacillati</taxon>
        <taxon>Actinomycetota</taxon>
        <taxon>Actinomycetes</taxon>
        <taxon>Micrococcales</taxon>
        <taxon>Micrococcaceae</taxon>
        <taxon>Arthrobacter</taxon>
    </lineage>
</organism>
<gene>
    <name evidence="3" type="ORF">G6034_18365</name>
</gene>
<reference evidence="3 4" key="1">
    <citation type="submission" date="2020-02" db="EMBL/GenBank/DDBJ databases">
        <title>Genome sequence of strain AETb3-4.</title>
        <authorList>
            <person name="Gao J."/>
            <person name="Zhang X."/>
        </authorList>
    </citation>
    <scope>NUCLEOTIDE SEQUENCE [LARGE SCALE GENOMIC DNA]</scope>
    <source>
        <strain evidence="3 4">AETb3-4</strain>
    </source>
</reference>
<name>A0A7Y7LZS2_9MICC</name>
<keyword evidence="4" id="KW-1185">Reference proteome</keyword>
<evidence type="ECO:0000313" key="4">
    <source>
        <dbReference type="Proteomes" id="UP000543556"/>
    </source>
</evidence>